<sequence length="406" mass="45666">MGHPTDIFLSIPDSNLICAICHEVLEDASSFKECGHTFCDGCISECLAANPACPTCRKPVHTGSNPNYSLRDIIDKLEVRCPEYEKCSLPPTKRLKTTTGENKKDDDNKSETGCDWRGTVSELQKHVVEECLLTNIMCSEEGGCKHICQRKDMEAHRSSQQGIMQHMELKYENKLKAMEMKYDTKLKSMEMRYESKCQMMNDSIVELQREANLCFNKQCSLPDRKIKRNVMYCTRCGVANYCSRACQTSDWRNHQLYCDRHVVGRIASQNGSGARTSTRINSPSGREDADFDGFDDDNIDWSAALALTRGEVSTRGGGDEGGSVTSSTHFYGSALNDAIIRVVRRPENQAEGAVHINNIVLELQGQFSGREVSTAVGHLTNQGHLQNTIDEDHYSYVERREHLNRI</sequence>
<gene>
    <name evidence="8" type="ORF">QTG54_010381</name>
</gene>
<dbReference type="EMBL" id="JATAAI010000019">
    <property type="protein sequence ID" value="KAK1739065.1"/>
    <property type="molecule type" value="Genomic_DNA"/>
</dbReference>
<dbReference type="InterPro" id="IPR014892">
    <property type="entry name" value="RPA_C"/>
</dbReference>
<dbReference type="InterPro" id="IPR017907">
    <property type="entry name" value="Znf_RING_CS"/>
</dbReference>
<feature type="compositionally biased region" description="Polar residues" evidence="5">
    <location>
        <begin position="269"/>
        <end position="284"/>
    </location>
</feature>
<dbReference type="Pfam" id="PF08784">
    <property type="entry name" value="RPA_C"/>
    <property type="match status" value="1"/>
</dbReference>
<dbReference type="InterPro" id="IPR036388">
    <property type="entry name" value="WH-like_DNA-bd_sf"/>
</dbReference>
<dbReference type="PANTHER" id="PTHR10131:SF94">
    <property type="entry name" value="TNF RECEPTOR-ASSOCIATED FACTOR 4"/>
    <property type="match status" value="1"/>
</dbReference>
<dbReference type="AlphaFoldDB" id="A0AAD9DAV2"/>
<keyword evidence="2 4" id="KW-0863">Zinc-finger</keyword>
<evidence type="ECO:0000259" key="6">
    <source>
        <dbReference type="PROSITE" id="PS50089"/>
    </source>
</evidence>
<dbReference type="Pfam" id="PF13923">
    <property type="entry name" value="zf-C3HC4_2"/>
    <property type="match status" value="1"/>
</dbReference>
<evidence type="ECO:0000256" key="2">
    <source>
        <dbReference type="ARBA" id="ARBA00022771"/>
    </source>
</evidence>
<dbReference type="InterPro" id="IPR002893">
    <property type="entry name" value="Znf_MYND"/>
</dbReference>
<feature type="domain" description="MYND-type" evidence="7">
    <location>
        <begin position="211"/>
        <end position="258"/>
    </location>
</feature>
<dbReference type="GO" id="GO:0008270">
    <property type="term" value="F:zinc ion binding"/>
    <property type="evidence" value="ECO:0007669"/>
    <property type="project" value="UniProtKB-KW"/>
</dbReference>
<dbReference type="Gene3D" id="3.30.40.10">
    <property type="entry name" value="Zinc/RING finger domain, C3HC4 (zinc finger)"/>
    <property type="match status" value="1"/>
</dbReference>
<evidence type="ECO:0000256" key="5">
    <source>
        <dbReference type="SAM" id="MobiDB-lite"/>
    </source>
</evidence>
<evidence type="ECO:0000256" key="1">
    <source>
        <dbReference type="ARBA" id="ARBA00022723"/>
    </source>
</evidence>
<organism evidence="8 9">
    <name type="scientific">Skeletonema marinoi</name>
    <dbReference type="NCBI Taxonomy" id="267567"/>
    <lineage>
        <taxon>Eukaryota</taxon>
        <taxon>Sar</taxon>
        <taxon>Stramenopiles</taxon>
        <taxon>Ochrophyta</taxon>
        <taxon>Bacillariophyta</taxon>
        <taxon>Coscinodiscophyceae</taxon>
        <taxon>Thalassiosirophycidae</taxon>
        <taxon>Thalassiosirales</taxon>
        <taxon>Skeletonemataceae</taxon>
        <taxon>Skeletonema</taxon>
        <taxon>Skeletonema marinoi-dohrnii complex</taxon>
    </lineage>
</organism>
<dbReference type="InterPro" id="IPR013083">
    <property type="entry name" value="Znf_RING/FYVE/PHD"/>
</dbReference>
<dbReference type="InterPro" id="IPR001841">
    <property type="entry name" value="Znf_RING"/>
</dbReference>
<reference evidence="8" key="1">
    <citation type="submission" date="2023-06" db="EMBL/GenBank/DDBJ databases">
        <title>Survivors Of The Sea: Transcriptome response of Skeletonema marinoi to long-term dormancy.</title>
        <authorList>
            <person name="Pinder M.I.M."/>
            <person name="Kourtchenko O."/>
            <person name="Robertson E.K."/>
            <person name="Larsson T."/>
            <person name="Maumus F."/>
            <person name="Osuna-Cruz C.M."/>
            <person name="Vancaester E."/>
            <person name="Stenow R."/>
            <person name="Vandepoele K."/>
            <person name="Ploug H."/>
            <person name="Bruchert V."/>
            <person name="Godhe A."/>
            <person name="Topel M."/>
        </authorList>
    </citation>
    <scope>NUCLEOTIDE SEQUENCE</scope>
    <source>
        <strain evidence="8">R05AC</strain>
    </source>
</reference>
<dbReference type="Pfam" id="PF01753">
    <property type="entry name" value="zf-MYND"/>
    <property type="match status" value="1"/>
</dbReference>
<dbReference type="Proteomes" id="UP001224775">
    <property type="component" value="Unassembled WGS sequence"/>
</dbReference>
<dbReference type="SUPFAM" id="SSF57850">
    <property type="entry name" value="RING/U-box"/>
    <property type="match status" value="1"/>
</dbReference>
<dbReference type="PROSITE" id="PS50089">
    <property type="entry name" value="ZF_RING_2"/>
    <property type="match status" value="1"/>
</dbReference>
<keyword evidence="9" id="KW-1185">Reference proteome</keyword>
<feature type="region of interest" description="Disordered" evidence="5">
    <location>
        <begin position="269"/>
        <end position="289"/>
    </location>
</feature>
<feature type="domain" description="RING-type" evidence="6">
    <location>
        <begin position="18"/>
        <end position="57"/>
    </location>
</feature>
<evidence type="ECO:0000259" key="7">
    <source>
        <dbReference type="PROSITE" id="PS50865"/>
    </source>
</evidence>
<dbReference type="PROSITE" id="PS01360">
    <property type="entry name" value="ZF_MYND_1"/>
    <property type="match status" value="1"/>
</dbReference>
<name>A0AAD9DAV2_9STRA</name>
<accession>A0AAD9DAV2</accession>
<dbReference type="PANTHER" id="PTHR10131">
    <property type="entry name" value="TNF RECEPTOR ASSOCIATED FACTOR"/>
    <property type="match status" value="1"/>
</dbReference>
<dbReference type="Gene3D" id="1.10.10.10">
    <property type="entry name" value="Winged helix-like DNA-binding domain superfamily/Winged helix DNA-binding domain"/>
    <property type="match status" value="1"/>
</dbReference>
<dbReference type="SMART" id="SM00184">
    <property type="entry name" value="RING"/>
    <property type="match status" value="1"/>
</dbReference>
<evidence type="ECO:0008006" key="10">
    <source>
        <dbReference type="Google" id="ProtNLM"/>
    </source>
</evidence>
<dbReference type="Gene3D" id="6.10.140.2220">
    <property type="match status" value="1"/>
</dbReference>
<dbReference type="PROSITE" id="PS00518">
    <property type="entry name" value="ZF_RING_1"/>
    <property type="match status" value="1"/>
</dbReference>
<evidence type="ECO:0000256" key="3">
    <source>
        <dbReference type="ARBA" id="ARBA00022833"/>
    </source>
</evidence>
<evidence type="ECO:0000313" key="9">
    <source>
        <dbReference type="Proteomes" id="UP001224775"/>
    </source>
</evidence>
<dbReference type="PROSITE" id="PS50865">
    <property type="entry name" value="ZF_MYND_2"/>
    <property type="match status" value="1"/>
</dbReference>
<keyword evidence="1" id="KW-0479">Metal-binding</keyword>
<evidence type="ECO:0000256" key="4">
    <source>
        <dbReference type="PROSITE-ProRule" id="PRU00134"/>
    </source>
</evidence>
<protein>
    <recommendedName>
        <fullName evidence="10">RING-type domain-containing protein</fullName>
    </recommendedName>
</protein>
<dbReference type="SUPFAM" id="SSF144232">
    <property type="entry name" value="HIT/MYND zinc finger-like"/>
    <property type="match status" value="1"/>
</dbReference>
<proteinExistence type="predicted"/>
<keyword evidence="3" id="KW-0862">Zinc</keyword>
<evidence type="ECO:0000313" key="8">
    <source>
        <dbReference type="EMBL" id="KAK1739065.1"/>
    </source>
</evidence>
<comment type="caution">
    <text evidence="8">The sequence shown here is derived from an EMBL/GenBank/DDBJ whole genome shotgun (WGS) entry which is preliminary data.</text>
</comment>